<keyword evidence="7 9" id="KW-1133">Transmembrane helix</keyword>
<comment type="subcellular location">
    <subcellularLocation>
        <location evidence="1">Membrane</location>
        <topology evidence="1">Multi-pass membrane protein</topology>
    </subcellularLocation>
</comment>
<evidence type="ECO:0000256" key="7">
    <source>
        <dbReference type="ARBA" id="ARBA00022989"/>
    </source>
</evidence>
<feature type="transmembrane region" description="Helical" evidence="9">
    <location>
        <begin position="42"/>
        <end position="61"/>
    </location>
</feature>
<comment type="caution">
    <text evidence="10">The sequence shown here is derived from an EMBL/GenBank/DDBJ whole genome shotgun (WGS) entry which is preliminary data.</text>
</comment>
<dbReference type="InterPro" id="IPR009834">
    <property type="entry name" value="Ureide_permease"/>
</dbReference>
<dbReference type="Pfam" id="PF07168">
    <property type="entry name" value="Ureide_permease"/>
    <property type="match status" value="1"/>
</dbReference>
<keyword evidence="8 9" id="KW-0472">Membrane</keyword>
<comment type="similarity">
    <text evidence="2">Belongs to the plant ureide permease (TC 2.A.7.19) family.</text>
</comment>
<evidence type="ECO:0000313" key="11">
    <source>
        <dbReference type="Proteomes" id="UP001141806"/>
    </source>
</evidence>
<evidence type="ECO:0000256" key="5">
    <source>
        <dbReference type="ARBA" id="ARBA00022741"/>
    </source>
</evidence>
<evidence type="ECO:0000256" key="6">
    <source>
        <dbReference type="ARBA" id="ARBA00022840"/>
    </source>
</evidence>
<protein>
    <recommendedName>
        <fullName evidence="12">Ureide permease 1-like</fullName>
    </recommendedName>
</protein>
<feature type="transmembrane region" description="Helical" evidence="9">
    <location>
        <begin position="142"/>
        <end position="161"/>
    </location>
</feature>
<gene>
    <name evidence="10" type="ORF">NE237_021782</name>
</gene>
<evidence type="ECO:0000256" key="3">
    <source>
        <dbReference type="ARBA" id="ARBA00022448"/>
    </source>
</evidence>
<accession>A0A9Q0HD62</accession>
<feature type="transmembrane region" description="Helical" evidence="9">
    <location>
        <begin position="6"/>
        <end position="30"/>
    </location>
</feature>
<feature type="transmembrane region" description="Helical" evidence="9">
    <location>
        <begin position="81"/>
        <end position="98"/>
    </location>
</feature>
<evidence type="ECO:0000256" key="4">
    <source>
        <dbReference type="ARBA" id="ARBA00022692"/>
    </source>
</evidence>
<keyword evidence="5" id="KW-0547">Nucleotide-binding</keyword>
<dbReference type="PANTHER" id="PTHR31081">
    <property type="entry name" value="UREIDE PERMEASE 1-RELATED-RELATED"/>
    <property type="match status" value="1"/>
</dbReference>
<keyword evidence="11" id="KW-1185">Reference proteome</keyword>
<proteinExistence type="inferred from homology"/>
<feature type="transmembrane region" description="Helical" evidence="9">
    <location>
        <begin position="376"/>
        <end position="395"/>
    </location>
</feature>
<dbReference type="GO" id="GO:0005524">
    <property type="term" value="F:ATP binding"/>
    <property type="evidence" value="ECO:0007669"/>
    <property type="project" value="UniProtKB-KW"/>
</dbReference>
<dbReference type="GO" id="GO:0015505">
    <property type="term" value="F:uracil:monoatomic cation symporter activity"/>
    <property type="evidence" value="ECO:0007669"/>
    <property type="project" value="TreeGrafter"/>
</dbReference>
<dbReference type="EMBL" id="JAMYWD010000009">
    <property type="protein sequence ID" value="KAJ4961872.1"/>
    <property type="molecule type" value="Genomic_DNA"/>
</dbReference>
<feature type="transmembrane region" description="Helical" evidence="9">
    <location>
        <begin position="276"/>
        <end position="300"/>
    </location>
</feature>
<feature type="transmembrane region" description="Helical" evidence="9">
    <location>
        <begin position="233"/>
        <end position="256"/>
    </location>
</feature>
<keyword evidence="6" id="KW-0067">ATP-binding</keyword>
<keyword evidence="4 9" id="KW-0812">Transmembrane</keyword>
<evidence type="ECO:0000256" key="1">
    <source>
        <dbReference type="ARBA" id="ARBA00004141"/>
    </source>
</evidence>
<organism evidence="10 11">
    <name type="scientific">Protea cynaroides</name>
    <dbReference type="NCBI Taxonomy" id="273540"/>
    <lineage>
        <taxon>Eukaryota</taxon>
        <taxon>Viridiplantae</taxon>
        <taxon>Streptophyta</taxon>
        <taxon>Embryophyta</taxon>
        <taxon>Tracheophyta</taxon>
        <taxon>Spermatophyta</taxon>
        <taxon>Magnoliopsida</taxon>
        <taxon>Proteales</taxon>
        <taxon>Proteaceae</taxon>
        <taxon>Protea</taxon>
    </lineage>
</organism>
<dbReference type="PANTHER" id="PTHR31081:SF5">
    <property type="entry name" value="UREIDE PERMEASE 1-RELATED"/>
    <property type="match status" value="1"/>
</dbReference>
<evidence type="ECO:0000313" key="10">
    <source>
        <dbReference type="EMBL" id="KAJ4961872.1"/>
    </source>
</evidence>
<dbReference type="AlphaFoldDB" id="A0A9Q0HD62"/>
<keyword evidence="3" id="KW-0813">Transport</keyword>
<evidence type="ECO:0008006" key="12">
    <source>
        <dbReference type="Google" id="ProtNLM"/>
    </source>
</evidence>
<dbReference type="InterPro" id="IPR030189">
    <property type="entry name" value="UPS_plant"/>
</dbReference>
<reference evidence="10" key="1">
    <citation type="journal article" date="2023" name="Plant J.">
        <title>The genome of the king protea, Protea cynaroides.</title>
        <authorList>
            <person name="Chang J."/>
            <person name="Duong T.A."/>
            <person name="Schoeman C."/>
            <person name="Ma X."/>
            <person name="Roodt D."/>
            <person name="Barker N."/>
            <person name="Li Z."/>
            <person name="Van de Peer Y."/>
            <person name="Mizrachi E."/>
        </authorList>
    </citation>
    <scope>NUCLEOTIDE SEQUENCE</scope>
    <source>
        <tissue evidence="10">Young leaves</tissue>
    </source>
</reference>
<feature type="transmembrane region" description="Helical" evidence="9">
    <location>
        <begin position="105"/>
        <end position="130"/>
    </location>
</feature>
<dbReference type="OrthoDB" id="1910534at2759"/>
<dbReference type="GO" id="GO:0016020">
    <property type="term" value="C:membrane"/>
    <property type="evidence" value="ECO:0007669"/>
    <property type="project" value="UniProtKB-SubCell"/>
</dbReference>
<evidence type="ECO:0000256" key="8">
    <source>
        <dbReference type="ARBA" id="ARBA00023136"/>
    </source>
</evidence>
<dbReference type="GO" id="GO:0005274">
    <property type="term" value="F:allantoin:proton symporter activity"/>
    <property type="evidence" value="ECO:0007669"/>
    <property type="project" value="TreeGrafter"/>
</dbReference>
<feature type="transmembrane region" description="Helical" evidence="9">
    <location>
        <begin position="320"/>
        <end position="338"/>
    </location>
</feature>
<evidence type="ECO:0000256" key="2">
    <source>
        <dbReference type="ARBA" id="ARBA00005931"/>
    </source>
</evidence>
<dbReference type="Proteomes" id="UP001141806">
    <property type="component" value="Unassembled WGS sequence"/>
</dbReference>
<name>A0A9Q0HD62_9MAGN</name>
<sequence>MYLVESTGGAIACMLLSLLFLGTWPAVMTLLERRGRLPQHTYLDYSITNLLAAVLIALTFGQIGGSTSGSPNFITQLSQDNWPSILFAMAGGIVLSLGNLSTQYAWAFVGLSVTEVITASITVVIGTTFNYFLDGRINRAEILFPGVGCFLIAVFLASAVHSSNATDNRVKLSEYSDSQKGTWVKEVSKESVQSKGDLENGSVRIDKAKAGTASYLIELENKRSIKVVGKSTLIGLGLTIFAGVCFSLFSPAFNLATNDQWHTLKPGVPHLVVYTAFFYFSISCFILAIILNVSFLYYPVLNLPRTSFKAYLNDWNGRQWVLLAGLLCGFGNGLQFMGGQAAGYAAADAVQALPLVSTFWGILLFGEYQKSSRKTYILLVCMLFMFIVAVGVLMGSSGHRTTSKM</sequence>
<feature type="transmembrane region" description="Helical" evidence="9">
    <location>
        <begin position="344"/>
        <end position="364"/>
    </location>
</feature>
<evidence type="ECO:0000256" key="9">
    <source>
        <dbReference type="SAM" id="Phobius"/>
    </source>
</evidence>